<dbReference type="NCBIfam" id="TIGR00361">
    <property type="entry name" value="ComEC_Rec2"/>
    <property type="match status" value="1"/>
</dbReference>
<dbReference type="SUPFAM" id="SSF56281">
    <property type="entry name" value="Metallo-hydrolase/oxidoreductase"/>
    <property type="match status" value="1"/>
</dbReference>
<organism evidence="8 9">
    <name type="scientific">Agrilactobacillus yilanensis</name>
    <dbReference type="NCBI Taxonomy" id="2485997"/>
    <lineage>
        <taxon>Bacteria</taxon>
        <taxon>Bacillati</taxon>
        <taxon>Bacillota</taxon>
        <taxon>Bacilli</taxon>
        <taxon>Lactobacillales</taxon>
        <taxon>Lactobacillaceae</taxon>
        <taxon>Agrilactobacillus</taxon>
    </lineage>
</organism>
<evidence type="ECO:0000256" key="3">
    <source>
        <dbReference type="ARBA" id="ARBA00022692"/>
    </source>
</evidence>
<evidence type="ECO:0000256" key="6">
    <source>
        <dbReference type="SAM" id="Phobius"/>
    </source>
</evidence>
<protein>
    <submittedName>
        <fullName evidence="8">DNA internalization-related competence protein ComEC/Rec2</fullName>
    </submittedName>
</protein>
<comment type="subcellular location">
    <subcellularLocation>
        <location evidence="1">Cell membrane</location>
        <topology evidence="1">Multi-pass membrane protein</topology>
    </subcellularLocation>
</comment>
<keyword evidence="9" id="KW-1185">Reference proteome</keyword>
<keyword evidence="2" id="KW-1003">Cell membrane</keyword>
<evidence type="ECO:0000259" key="7">
    <source>
        <dbReference type="SMART" id="SM00849"/>
    </source>
</evidence>
<dbReference type="Proteomes" id="UP001597267">
    <property type="component" value="Unassembled WGS sequence"/>
</dbReference>
<dbReference type="PANTHER" id="PTHR30619:SF7">
    <property type="entry name" value="BETA-LACTAMASE DOMAIN PROTEIN"/>
    <property type="match status" value="1"/>
</dbReference>
<reference evidence="9" key="1">
    <citation type="journal article" date="2019" name="Int. J. Syst. Evol. Microbiol.">
        <title>The Global Catalogue of Microorganisms (GCM) 10K type strain sequencing project: providing services to taxonomists for standard genome sequencing and annotation.</title>
        <authorList>
            <consortium name="The Broad Institute Genomics Platform"/>
            <consortium name="The Broad Institute Genome Sequencing Center for Infectious Disease"/>
            <person name="Wu L."/>
            <person name="Ma J."/>
        </authorList>
    </citation>
    <scope>NUCLEOTIDE SEQUENCE [LARGE SCALE GENOMIC DNA]</scope>
    <source>
        <strain evidence="9">CCM 8896</strain>
    </source>
</reference>
<feature type="domain" description="Metallo-beta-lactamase" evidence="7">
    <location>
        <begin position="500"/>
        <end position="707"/>
    </location>
</feature>
<dbReference type="Gene3D" id="3.60.15.10">
    <property type="entry name" value="Ribonuclease Z/Hydroxyacylglutathione hydrolase-like"/>
    <property type="match status" value="1"/>
</dbReference>
<name>A0ABW4J458_9LACO</name>
<keyword evidence="4 6" id="KW-1133">Transmembrane helix</keyword>
<evidence type="ECO:0000256" key="4">
    <source>
        <dbReference type="ARBA" id="ARBA00022989"/>
    </source>
</evidence>
<evidence type="ECO:0000313" key="8">
    <source>
        <dbReference type="EMBL" id="MFD1671187.1"/>
    </source>
</evidence>
<dbReference type="EMBL" id="JBHTOP010000005">
    <property type="protein sequence ID" value="MFD1671187.1"/>
    <property type="molecule type" value="Genomic_DNA"/>
</dbReference>
<dbReference type="SMART" id="SM00849">
    <property type="entry name" value="Lactamase_B"/>
    <property type="match status" value="1"/>
</dbReference>
<dbReference type="InterPro" id="IPR004797">
    <property type="entry name" value="Competence_ComEC/Rec2"/>
</dbReference>
<feature type="transmembrane region" description="Helical" evidence="6">
    <location>
        <begin position="238"/>
        <end position="260"/>
    </location>
</feature>
<proteinExistence type="predicted"/>
<dbReference type="RefSeq" id="WP_125714138.1">
    <property type="nucleotide sequence ID" value="NZ_JBHTOP010000005.1"/>
</dbReference>
<evidence type="ECO:0000256" key="2">
    <source>
        <dbReference type="ARBA" id="ARBA00022475"/>
    </source>
</evidence>
<dbReference type="InterPro" id="IPR036866">
    <property type="entry name" value="RibonucZ/Hydroxyglut_hydro"/>
</dbReference>
<dbReference type="InterPro" id="IPR035681">
    <property type="entry name" value="ComA-like_MBL"/>
</dbReference>
<dbReference type="InterPro" id="IPR001279">
    <property type="entry name" value="Metallo-B-lactamas"/>
</dbReference>
<accession>A0ABW4J458</accession>
<dbReference type="PANTHER" id="PTHR30619">
    <property type="entry name" value="DNA INTERNALIZATION/COMPETENCE PROTEIN COMEC/REC2"/>
    <property type="match status" value="1"/>
</dbReference>
<feature type="transmembrane region" description="Helical" evidence="6">
    <location>
        <begin position="21"/>
        <end position="47"/>
    </location>
</feature>
<dbReference type="NCBIfam" id="TIGR00360">
    <property type="entry name" value="ComEC_N-term"/>
    <property type="match status" value="1"/>
</dbReference>
<gene>
    <name evidence="8" type="ORF">ACFQ5M_03640</name>
</gene>
<feature type="transmembrane region" description="Helical" evidence="6">
    <location>
        <begin position="280"/>
        <end position="304"/>
    </location>
</feature>
<evidence type="ECO:0000256" key="1">
    <source>
        <dbReference type="ARBA" id="ARBA00004651"/>
    </source>
</evidence>
<keyword evidence="3 6" id="KW-0812">Transmembrane</keyword>
<dbReference type="InterPro" id="IPR052159">
    <property type="entry name" value="Competence_DNA_uptake"/>
</dbReference>
<dbReference type="Pfam" id="PF00753">
    <property type="entry name" value="Lactamase_B"/>
    <property type="match status" value="1"/>
</dbReference>
<evidence type="ECO:0000256" key="5">
    <source>
        <dbReference type="ARBA" id="ARBA00023136"/>
    </source>
</evidence>
<feature type="transmembrane region" description="Helical" evidence="6">
    <location>
        <begin position="325"/>
        <end position="349"/>
    </location>
</feature>
<comment type="caution">
    <text evidence="8">The sequence shown here is derived from an EMBL/GenBank/DDBJ whole genome shotgun (WGS) entry which is preliminary data.</text>
</comment>
<dbReference type="PROSITE" id="PS51257">
    <property type="entry name" value="PROKAR_LIPOPROTEIN"/>
    <property type="match status" value="1"/>
</dbReference>
<keyword evidence="5 6" id="KW-0472">Membrane</keyword>
<feature type="transmembrane region" description="Helical" evidence="6">
    <location>
        <begin position="355"/>
        <end position="375"/>
    </location>
</feature>
<feature type="transmembrane region" description="Helical" evidence="6">
    <location>
        <begin position="439"/>
        <end position="459"/>
    </location>
</feature>
<sequence length="755" mass="85399">MARLWQDLHGTWFFIASSCSLVAFLVLGQQPFLAAILLGLVLCRIYVTKNFQLFKTCLSLSILFAGYCLLQQPIPIKQLPAAPAQILIQSDTIHVAGDSLTFQSRGQLNGKTVKFAGMYTLATPEEKQYFQQNWHNLEAKVIADLELPKPATNHGQFDFQKYLWQQKRIRYSLRIKQFQSLKPQTTGSFKDKLSALRQRLLQYFNQAPPALSTYLKGLILGQFHDDPNLRQDLSSLGVIHLFSLSGLHVFILLEIIFVLGSRCHLPKEYLEWGLLGLLPIYGLLVGSGTGIRRAVSLVLLTIILNKCQRPIPPLDKISLVLLSQLWVNPYTLFTLGGLLSYVLAFSLVFNQHRGLIAQQLMLSFSSLPIILYFQYEWHLLSILLNLMMIPLFEMVVMPLILISSFLPMTGTWAFTLNSGLTQLNQSLHWLTNLDQLQFVFGRPPLIVTLSLVLLSFAVMNQRLPKIKQRWLMGYLGVLGCVFIGLHNPIYGQVTLLDIGQGDSLLITTPLRRKVILIDTSGKLNLPKKPWQQHQTTNNAQKITVPYLKMQGIHQIDTIFLTHQDADHLGDLPTILAKFKVKQIVFAAGLEANPHFYKKLRGYAQTIKLKKVLAGATIKVGALKFLAVHPFQPGSGKNEDSLVLLSRIHHKNWLFMGDCYQDGEQRILQNYQVQADYIKLGHHGSKTSSNKAFLENTQAKLALISSGRHNHYGHPSPETMDTLKQLQLPFLNTQTSGMINWTYGPFRDSRLRTFGL</sequence>
<feature type="transmembrane region" description="Helical" evidence="6">
    <location>
        <begin position="382"/>
        <end position="406"/>
    </location>
</feature>
<dbReference type="Pfam" id="PF03772">
    <property type="entry name" value="Competence"/>
    <property type="match status" value="1"/>
</dbReference>
<feature type="transmembrane region" description="Helical" evidence="6">
    <location>
        <begin position="471"/>
        <end position="490"/>
    </location>
</feature>
<dbReference type="InterPro" id="IPR004477">
    <property type="entry name" value="ComEC_N"/>
</dbReference>
<evidence type="ECO:0000313" key="9">
    <source>
        <dbReference type="Proteomes" id="UP001597267"/>
    </source>
</evidence>
<dbReference type="CDD" id="cd07731">
    <property type="entry name" value="ComA-like_MBL-fold"/>
    <property type="match status" value="1"/>
</dbReference>